<keyword evidence="2" id="KW-1185">Reference proteome</keyword>
<dbReference type="AlphaFoldDB" id="A0A0L0N3E1"/>
<proteinExistence type="predicted"/>
<dbReference type="Proteomes" id="UP000036947">
    <property type="component" value="Unassembled WGS sequence"/>
</dbReference>
<sequence length="236" mass="26234">MGFNFWLLSRLRGEQRANKVSPSMTQCRAWPRPLTRLLAHPHAATAQPWAQKTQLICGLPATFCGPANGCRFESRRLLGLDARGAAAAVARSGVVRRRSPPLGPLVLKFPRRHDNIRLRSLTWPARTLECGFTRSRIPRSQVWSPVSGLGLSHVPAACCIGAGLGQQLEGLRSIFAFETIYAYKRRLVALVVSGFRHQPKPLSLLVPSFDKHRRPGVDSLHFHFNTLSFFPPDVTA</sequence>
<evidence type="ECO:0000313" key="2">
    <source>
        <dbReference type="Proteomes" id="UP000036947"/>
    </source>
</evidence>
<accession>A0A0L0N3E1</accession>
<dbReference type="EMBL" id="LFRF01000026">
    <property type="protein sequence ID" value="KND88355.1"/>
    <property type="molecule type" value="Genomic_DNA"/>
</dbReference>
<organism evidence="1 2">
    <name type="scientific">Tolypocladium ophioglossoides (strain CBS 100239)</name>
    <name type="common">Snaketongue truffleclub</name>
    <name type="synonym">Elaphocordyceps ophioglossoides</name>
    <dbReference type="NCBI Taxonomy" id="1163406"/>
    <lineage>
        <taxon>Eukaryota</taxon>
        <taxon>Fungi</taxon>
        <taxon>Dikarya</taxon>
        <taxon>Ascomycota</taxon>
        <taxon>Pezizomycotina</taxon>
        <taxon>Sordariomycetes</taxon>
        <taxon>Hypocreomycetidae</taxon>
        <taxon>Hypocreales</taxon>
        <taxon>Ophiocordycipitaceae</taxon>
        <taxon>Tolypocladium</taxon>
    </lineage>
</organism>
<evidence type="ECO:0000313" key="1">
    <source>
        <dbReference type="EMBL" id="KND88355.1"/>
    </source>
</evidence>
<protein>
    <submittedName>
        <fullName evidence="1">Uncharacterized protein</fullName>
    </submittedName>
</protein>
<comment type="caution">
    <text evidence="1">The sequence shown here is derived from an EMBL/GenBank/DDBJ whole genome shotgun (WGS) entry which is preliminary data.</text>
</comment>
<gene>
    <name evidence="1" type="ORF">TOPH_06974</name>
</gene>
<reference evidence="1 2" key="1">
    <citation type="journal article" date="2015" name="BMC Genomics">
        <title>The genome of the truffle-parasite Tolypocladium ophioglossoides and the evolution of antifungal peptaibiotics.</title>
        <authorList>
            <person name="Quandt C.A."/>
            <person name="Bushley K.E."/>
            <person name="Spatafora J.W."/>
        </authorList>
    </citation>
    <scope>NUCLEOTIDE SEQUENCE [LARGE SCALE GENOMIC DNA]</scope>
    <source>
        <strain evidence="1 2">CBS 100239</strain>
    </source>
</reference>
<name>A0A0L0N3E1_TOLOC</name>